<evidence type="ECO:0000313" key="2">
    <source>
        <dbReference type="Proteomes" id="UP000077177"/>
    </source>
</evidence>
<accession>A0A172TXJ0</accession>
<gene>
    <name evidence="1" type="ORF">SY85_15450</name>
</gene>
<dbReference type="STRING" id="1492898.SY85_15450"/>
<keyword evidence="2" id="KW-1185">Reference proteome</keyword>
<dbReference type="KEGG" id="fla:SY85_15450"/>
<dbReference type="RefSeq" id="WP_066405805.1">
    <property type="nucleotide sequence ID" value="NZ_CP011390.1"/>
</dbReference>
<dbReference type="EMBL" id="CP011390">
    <property type="protein sequence ID" value="ANE51688.1"/>
    <property type="molecule type" value="Genomic_DNA"/>
</dbReference>
<name>A0A172TXJ0_9BACT</name>
<reference evidence="2" key="1">
    <citation type="submission" date="2015-01" db="EMBL/GenBank/DDBJ databases">
        <title>Flavisolibacter sp./LCS9/ whole genome sequencing.</title>
        <authorList>
            <person name="Kim M.K."/>
            <person name="Srinivasan S."/>
            <person name="Lee J.-J."/>
        </authorList>
    </citation>
    <scope>NUCLEOTIDE SEQUENCE [LARGE SCALE GENOMIC DNA]</scope>
    <source>
        <strain evidence="2">LCS9</strain>
    </source>
</reference>
<dbReference type="Proteomes" id="UP000077177">
    <property type="component" value="Chromosome"/>
</dbReference>
<sequence>MEASLLTGYKYIQNEVKAFLGSFGFKSYKTFILYRTTDNDLLQFLSFQKGASSLSNQMTINIVQKGLFAPGCSFDTLQPGNRIGQFAKTEKDKWWYCDDANKVQEGVAEIKYILYNSVLPFFEFSKESHNISELVTADKYAFIWYIPSTFVDKGYFFLKAGLYKEAIQWWENHQPSKVPKFKTIKNLISQEQYSEVNKILEENIRMARARLEI</sequence>
<proteinExistence type="predicted"/>
<reference evidence="1 2" key="2">
    <citation type="journal article" date="2016" name="Int. J. Syst. Evol. Microbiol.">
        <title>Flavisolibacter tropicus sp. nov., isolated from tropical soil.</title>
        <authorList>
            <person name="Lee J.J."/>
            <person name="Kang M.S."/>
            <person name="Kim G.S."/>
            <person name="Lee C.S."/>
            <person name="Lim S."/>
            <person name="Lee J."/>
            <person name="Roh S.H."/>
            <person name="Kang H."/>
            <person name="Ha J.M."/>
            <person name="Bae S."/>
            <person name="Jung H.Y."/>
            <person name="Kim M.K."/>
        </authorList>
    </citation>
    <scope>NUCLEOTIDE SEQUENCE [LARGE SCALE GENOMIC DNA]</scope>
    <source>
        <strain evidence="1 2">LCS9</strain>
    </source>
</reference>
<organism evidence="1 2">
    <name type="scientific">Flavisolibacter tropicus</name>
    <dbReference type="NCBI Taxonomy" id="1492898"/>
    <lineage>
        <taxon>Bacteria</taxon>
        <taxon>Pseudomonadati</taxon>
        <taxon>Bacteroidota</taxon>
        <taxon>Chitinophagia</taxon>
        <taxon>Chitinophagales</taxon>
        <taxon>Chitinophagaceae</taxon>
        <taxon>Flavisolibacter</taxon>
    </lineage>
</organism>
<evidence type="ECO:0000313" key="1">
    <source>
        <dbReference type="EMBL" id="ANE51688.1"/>
    </source>
</evidence>
<protein>
    <recommendedName>
        <fullName evidence="3">DUF4304 domain-containing protein</fullName>
    </recommendedName>
</protein>
<evidence type="ECO:0008006" key="3">
    <source>
        <dbReference type="Google" id="ProtNLM"/>
    </source>
</evidence>
<dbReference type="AlphaFoldDB" id="A0A172TXJ0"/>